<sequence length="291" mass="31133">MASGSSGLRTPRTRAKDSDRNETCQILDTALAEGQLSMAEHGERVKAATTASTLGQLQDLITDLQTDKTLAQTPLLKKAVSRPRIRPGWGIQAAMAGVLIVLGVAIGWGLYGSTPSPLSFESDPGAKDDGIPAQVLNPPRQLQSLGGFKGLFEQMRQKFGSTMGYGLDIHSDIAYLDRPDPQDNRRSLDYQYRGGWGDPSSAASTVSADARLVDLSKFDYEKVLGILRGAPETVGVARTDAPDTWMRVSPSEDPATPDAVSVEIIVSSDFGSGRIELYPNGDIKAIWPASA</sequence>
<feature type="transmembrane region" description="Helical" evidence="2">
    <location>
        <begin position="89"/>
        <end position="111"/>
    </location>
</feature>
<dbReference type="AlphaFoldDB" id="A0A178M3K3"/>
<dbReference type="Pfam" id="PF08044">
    <property type="entry name" value="DUF1707"/>
    <property type="match status" value="1"/>
</dbReference>
<keyword evidence="2" id="KW-0812">Transmembrane</keyword>
<evidence type="ECO:0000259" key="3">
    <source>
        <dbReference type="Pfam" id="PF08044"/>
    </source>
</evidence>
<feature type="domain" description="DUF1707" evidence="3">
    <location>
        <begin position="13"/>
        <end position="65"/>
    </location>
</feature>
<dbReference type="Proteomes" id="UP000078396">
    <property type="component" value="Unassembled WGS sequence"/>
</dbReference>
<dbReference type="OrthoDB" id="4753163at2"/>
<feature type="region of interest" description="Disordered" evidence="1">
    <location>
        <begin position="1"/>
        <end position="22"/>
    </location>
</feature>
<dbReference type="RefSeq" id="WP_064280085.1">
    <property type="nucleotide sequence ID" value="NZ_LWCS01000002.1"/>
</dbReference>
<evidence type="ECO:0000313" key="5">
    <source>
        <dbReference type="Proteomes" id="UP000078396"/>
    </source>
</evidence>
<proteinExistence type="predicted"/>
<evidence type="ECO:0000256" key="2">
    <source>
        <dbReference type="SAM" id="Phobius"/>
    </source>
</evidence>
<accession>A0A178M3K3</accession>
<evidence type="ECO:0000256" key="1">
    <source>
        <dbReference type="SAM" id="MobiDB-lite"/>
    </source>
</evidence>
<dbReference type="STRING" id="912594.AWC12_12270"/>
<dbReference type="EMBL" id="LWCS01000002">
    <property type="protein sequence ID" value="OAN41884.1"/>
    <property type="molecule type" value="Genomic_DNA"/>
</dbReference>
<dbReference type="PANTHER" id="PTHR40763:SF4">
    <property type="entry name" value="DUF1707 DOMAIN-CONTAINING PROTEIN"/>
    <property type="match status" value="1"/>
</dbReference>
<protein>
    <recommendedName>
        <fullName evidence="3">DUF1707 domain-containing protein</fullName>
    </recommendedName>
</protein>
<organism evidence="4 5">
    <name type="scientific">Mycolicibacterium iranicum</name>
    <name type="common">Mycobacterium iranicum</name>
    <dbReference type="NCBI Taxonomy" id="912594"/>
    <lineage>
        <taxon>Bacteria</taxon>
        <taxon>Bacillati</taxon>
        <taxon>Actinomycetota</taxon>
        <taxon>Actinomycetes</taxon>
        <taxon>Mycobacteriales</taxon>
        <taxon>Mycobacteriaceae</taxon>
        <taxon>Mycolicibacterium</taxon>
    </lineage>
</organism>
<keyword evidence="2" id="KW-1133">Transmembrane helix</keyword>
<comment type="caution">
    <text evidence="4">The sequence shown here is derived from an EMBL/GenBank/DDBJ whole genome shotgun (WGS) entry which is preliminary data.</text>
</comment>
<evidence type="ECO:0000313" key="4">
    <source>
        <dbReference type="EMBL" id="OAN41884.1"/>
    </source>
</evidence>
<name>A0A178M3K3_MYCIR</name>
<dbReference type="PANTHER" id="PTHR40763">
    <property type="entry name" value="MEMBRANE PROTEIN-RELATED"/>
    <property type="match status" value="1"/>
</dbReference>
<reference evidence="4 5" key="1">
    <citation type="submission" date="2016-04" db="EMBL/GenBank/DDBJ databases">
        <title>Draft Genome Sequences of Staphylococcus capitis Strain H36, S. capitis Strain H65, S. cohnii Strain H62, S. hominis Strain H69, Mycobacterium iranicum Strain H39, Plantibacter sp. Strain H53, Pseudomonas oryzihabitans Strain H72, and Microbacterium sp. Strain H83, isolated from residential settings.</title>
        <authorList>
            <person name="Lymperopoulou D."/>
            <person name="Adams R.I."/>
            <person name="Lindow S."/>
            <person name="Coil D.A."/>
            <person name="Jospin G."/>
            <person name="Eisen J.A."/>
        </authorList>
    </citation>
    <scope>NUCLEOTIDE SEQUENCE [LARGE SCALE GENOMIC DNA]</scope>
    <source>
        <strain evidence="4 5">H39</strain>
    </source>
</reference>
<dbReference type="InterPro" id="IPR012551">
    <property type="entry name" value="DUF1707_SHOCT-like"/>
</dbReference>
<gene>
    <name evidence="4" type="ORF">A4X20_03365</name>
</gene>
<keyword evidence="2" id="KW-0472">Membrane</keyword>